<feature type="domain" description="HNH nuclease" evidence="1">
    <location>
        <begin position="14"/>
        <end position="68"/>
    </location>
</feature>
<keyword evidence="3" id="KW-1185">Reference proteome</keyword>
<dbReference type="PANTHER" id="PTHR33877">
    <property type="entry name" value="SLL1193 PROTEIN"/>
    <property type="match status" value="1"/>
</dbReference>
<proteinExistence type="predicted"/>
<dbReference type="InterPro" id="IPR003615">
    <property type="entry name" value="HNH_nuc"/>
</dbReference>
<dbReference type="RefSeq" id="WP_075022807.1">
    <property type="nucleotide sequence ID" value="NZ_FOVH01000011.1"/>
</dbReference>
<dbReference type="EMBL" id="FOVH01000011">
    <property type="protein sequence ID" value="SFP03557.1"/>
    <property type="molecule type" value="Genomic_DNA"/>
</dbReference>
<sequence length="207" mass="22800">MSTPNRPNSTKRRTLKRRLAKRDGAQCFYCAHPFGDLAEATLDHLIPFSILPTWNAAALVLACEPCNHAKGCRLPQTLMRPSGYGPGLVPAATKWTVRRAVRWTVRTVADTASWSVSWTVSSVLALSLSDGPATLPEGYRRTVPAAPHVAPAVPEVIECGRCRRTCRRDRLAHQPARWLIARPPVRAAYCWRCAAAIADELLLEVSP</sequence>
<name>A0A1I5M2I1_9ACTN</name>
<accession>A0A1I5M2I1</accession>
<dbReference type="AlphaFoldDB" id="A0A1I5M2I1"/>
<dbReference type="InterPro" id="IPR052892">
    <property type="entry name" value="NA-targeting_endonuclease"/>
</dbReference>
<organism evidence="2 3">
    <name type="scientific">Actinomadura madurae</name>
    <dbReference type="NCBI Taxonomy" id="1993"/>
    <lineage>
        <taxon>Bacteria</taxon>
        <taxon>Bacillati</taxon>
        <taxon>Actinomycetota</taxon>
        <taxon>Actinomycetes</taxon>
        <taxon>Streptosporangiales</taxon>
        <taxon>Thermomonosporaceae</taxon>
        <taxon>Actinomadura</taxon>
    </lineage>
</organism>
<gene>
    <name evidence="2" type="ORF">SAMN04489713_111124</name>
</gene>
<dbReference type="SMART" id="SM00507">
    <property type="entry name" value="HNHc"/>
    <property type="match status" value="1"/>
</dbReference>
<protein>
    <recommendedName>
        <fullName evidence="1">HNH nuclease domain-containing protein</fullName>
    </recommendedName>
</protein>
<dbReference type="STRING" id="1993.SAMN04489713_111124"/>
<evidence type="ECO:0000313" key="2">
    <source>
        <dbReference type="EMBL" id="SFP03557.1"/>
    </source>
</evidence>
<dbReference type="PANTHER" id="PTHR33877:SF1">
    <property type="entry name" value="TYPE IV METHYL-DIRECTED RESTRICTION ENZYME ECOKMCRA"/>
    <property type="match status" value="1"/>
</dbReference>
<evidence type="ECO:0000313" key="3">
    <source>
        <dbReference type="Proteomes" id="UP000183413"/>
    </source>
</evidence>
<dbReference type="Gene3D" id="1.10.30.50">
    <property type="match status" value="1"/>
</dbReference>
<dbReference type="CDD" id="cd00085">
    <property type="entry name" value="HNHc"/>
    <property type="match status" value="1"/>
</dbReference>
<dbReference type="Proteomes" id="UP000183413">
    <property type="component" value="Unassembled WGS sequence"/>
</dbReference>
<reference evidence="2 3" key="1">
    <citation type="submission" date="2016-10" db="EMBL/GenBank/DDBJ databases">
        <authorList>
            <person name="de Groot N.N."/>
        </authorList>
    </citation>
    <scope>NUCLEOTIDE SEQUENCE [LARGE SCALE GENOMIC DNA]</scope>
    <source>
        <strain evidence="2 3">DSM 43067</strain>
    </source>
</reference>
<dbReference type="InParanoid" id="A0A1I5M2I1"/>
<evidence type="ECO:0000259" key="1">
    <source>
        <dbReference type="SMART" id="SM00507"/>
    </source>
</evidence>